<sequence>MAGIIDSVDQRTHLAGRNRMELLLFRFEGRQRYGINVFKVREVIPAPELSLVPQAHPASRGIAYVRGQALSVLDLSYAISGHGIQKEEGNYIIITEYNRQVQGFLVGGVDRIININWEEVMPPPSGGSAGNYLTAVARYEEQMIQIVDVEKVLGEINRDSGVDPKTTEGGGVAAAKGADAYKVLVVDDSKMALTQIQRTLEDLGVRVVTKMNGKEALEQLKSWARQEPSGLDDLLMVVSDIEMPAMDGYTLTARLREDDSISSVYVLLHSSLSGVFNTEMVRRVGADEFLAKFHADELADRVRGRLQALGD</sequence>
<dbReference type="AlphaFoldDB" id="A0A0X8XBD7"/>
<dbReference type="Pfam" id="PF01584">
    <property type="entry name" value="CheW"/>
    <property type="match status" value="1"/>
</dbReference>
<dbReference type="Gene3D" id="3.40.50.2300">
    <property type="match status" value="1"/>
</dbReference>
<dbReference type="EMBL" id="AP017372">
    <property type="protein sequence ID" value="BAU58875.1"/>
    <property type="molecule type" value="Genomic_DNA"/>
</dbReference>
<evidence type="ECO:0000313" key="5">
    <source>
        <dbReference type="Proteomes" id="UP000218890"/>
    </source>
</evidence>
<dbReference type="InterPro" id="IPR011006">
    <property type="entry name" value="CheY-like_superfamily"/>
</dbReference>
<feature type="modified residue" description="4-aspartylphosphate" evidence="1">
    <location>
        <position position="240"/>
    </location>
</feature>
<evidence type="ECO:0000259" key="3">
    <source>
        <dbReference type="PROSITE" id="PS50851"/>
    </source>
</evidence>
<reference evidence="4" key="1">
    <citation type="submission" date="2016-02" db="EMBL/GenBank/DDBJ databases">
        <title>Halorhodospira halochloris DSM-1059 complete genome, version 2.</title>
        <authorList>
            <person name="Tsukatani Y."/>
        </authorList>
    </citation>
    <scope>NUCLEOTIDE SEQUENCE</scope>
    <source>
        <strain evidence="4">DSM 1059</strain>
    </source>
</reference>
<dbReference type="InterPro" id="IPR036061">
    <property type="entry name" value="CheW-like_dom_sf"/>
</dbReference>
<evidence type="ECO:0000256" key="1">
    <source>
        <dbReference type="PROSITE-ProRule" id="PRU00169"/>
    </source>
</evidence>
<dbReference type="Pfam" id="PF00072">
    <property type="entry name" value="Response_reg"/>
    <property type="match status" value="1"/>
</dbReference>
<dbReference type="RefSeq" id="WP_096410164.1">
    <property type="nucleotide sequence ID" value="NZ_AP017372.2"/>
</dbReference>
<dbReference type="PANTHER" id="PTHR47233:SF3">
    <property type="entry name" value="CHEMOTAXIS PROTEIN CHEV"/>
    <property type="match status" value="1"/>
</dbReference>
<protein>
    <submittedName>
        <fullName evidence="4">Chemotaxis protein CheV</fullName>
    </submittedName>
</protein>
<dbReference type="GO" id="GO:0000160">
    <property type="term" value="P:phosphorelay signal transduction system"/>
    <property type="evidence" value="ECO:0007669"/>
    <property type="project" value="InterPro"/>
</dbReference>
<dbReference type="InterPro" id="IPR024181">
    <property type="entry name" value="Chemotax_regulator_CheV"/>
</dbReference>
<dbReference type="SUPFAM" id="SSF50341">
    <property type="entry name" value="CheW-like"/>
    <property type="match status" value="1"/>
</dbReference>
<proteinExistence type="predicted"/>
<dbReference type="PANTHER" id="PTHR47233">
    <property type="entry name" value="CHEMOTAXIS PROTEIN CHEV"/>
    <property type="match status" value="1"/>
</dbReference>
<dbReference type="PROSITE" id="PS50851">
    <property type="entry name" value="CHEW"/>
    <property type="match status" value="1"/>
</dbReference>
<organism evidence="4 5">
    <name type="scientific">Halorhodospira halochloris</name>
    <name type="common">Ectothiorhodospira halochloris</name>
    <dbReference type="NCBI Taxonomy" id="1052"/>
    <lineage>
        <taxon>Bacteria</taxon>
        <taxon>Pseudomonadati</taxon>
        <taxon>Pseudomonadota</taxon>
        <taxon>Gammaproteobacteria</taxon>
        <taxon>Chromatiales</taxon>
        <taxon>Ectothiorhodospiraceae</taxon>
        <taxon>Halorhodospira</taxon>
    </lineage>
</organism>
<keyword evidence="1" id="KW-0597">Phosphoprotein</keyword>
<evidence type="ECO:0000313" key="4">
    <source>
        <dbReference type="EMBL" id="BAU58875.1"/>
    </source>
</evidence>
<evidence type="ECO:0000259" key="2">
    <source>
        <dbReference type="PROSITE" id="PS50110"/>
    </source>
</evidence>
<feature type="domain" description="CheW-like" evidence="3">
    <location>
        <begin position="19"/>
        <end position="158"/>
    </location>
</feature>
<feature type="domain" description="Response regulatory" evidence="2">
    <location>
        <begin position="182"/>
        <end position="307"/>
    </location>
</feature>
<dbReference type="GO" id="GO:0006935">
    <property type="term" value="P:chemotaxis"/>
    <property type="evidence" value="ECO:0007669"/>
    <property type="project" value="InterPro"/>
</dbReference>
<name>A0A0X8XBD7_HALHR</name>
<dbReference type="SMART" id="SM00260">
    <property type="entry name" value="CheW"/>
    <property type="match status" value="1"/>
</dbReference>
<dbReference type="InterPro" id="IPR002545">
    <property type="entry name" value="CheW-lke_dom"/>
</dbReference>
<dbReference type="InterPro" id="IPR001789">
    <property type="entry name" value="Sig_transdc_resp-reg_receiver"/>
</dbReference>
<dbReference type="Proteomes" id="UP000218890">
    <property type="component" value="Chromosome"/>
</dbReference>
<dbReference type="Gene3D" id="2.40.50.180">
    <property type="entry name" value="CheA-289, Domain 4"/>
    <property type="match status" value="1"/>
</dbReference>
<dbReference type="SMART" id="SM00448">
    <property type="entry name" value="REC"/>
    <property type="match status" value="1"/>
</dbReference>
<dbReference type="Gene3D" id="2.30.30.40">
    <property type="entry name" value="SH3 Domains"/>
    <property type="match status" value="1"/>
</dbReference>
<dbReference type="KEGG" id="hhk:HH1059_21660"/>
<dbReference type="PIRSF" id="PIRSF002867">
    <property type="entry name" value="CheV"/>
    <property type="match status" value="1"/>
</dbReference>
<accession>A0A0X8XBD7</accession>
<gene>
    <name evidence="4" type="ORF">HH1059_21660</name>
</gene>
<dbReference type="PROSITE" id="PS50110">
    <property type="entry name" value="RESPONSE_REGULATORY"/>
    <property type="match status" value="1"/>
</dbReference>
<dbReference type="OrthoDB" id="9806105at2"/>
<keyword evidence="5" id="KW-1185">Reference proteome</keyword>
<dbReference type="SUPFAM" id="SSF52172">
    <property type="entry name" value="CheY-like"/>
    <property type="match status" value="1"/>
</dbReference>